<dbReference type="InterPro" id="IPR029000">
    <property type="entry name" value="Cyclophilin-like_dom_sf"/>
</dbReference>
<keyword evidence="2 6" id="KW-0378">Hydrolase</keyword>
<evidence type="ECO:0000256" key="2">
    <source>
        <dbReference type="ARBA" id="ARBA00022801"/>
    </source>
</evidence>
<dbReference type="Gene3D" id="2.40.100.10">
    <property type="entry name" value="Cyclophilin-like"/>
    <property type="match status" value="1"/>
</dbReference>
<evidence type="ECO:0000313" key="7">
    <source>
        <dbReference type="Proteomes" id="UP000194761"/>
    </source>
</evidence>
<dbReference type="InterPro" id="IPR003778">
    <property type="entry name" value="CT_A_B"/>
</dbReference>
<name>A0A243RUQ2_9ACTN</name>
<comment type="caution">
    <text evidence="6">The sequence shown here is derived from an EMBL/GenBank/DDBJ whole genome shotgun (WGS) entry which is preliminary data.</text>
</comment>
<dbReference type="GO" id="GO:0005524">
    <property type="term" value="F:ATP binding"/>
    <property type="evidence" value="ECO:0007669"/>
    <property type="project" value="UniProtKB-KW"/>
</dbReference>
<dbReference type="PANTHER" id="PTHR43309:SF3">
    <property type="entry name" value="5-OXOPROLINASE SUBUNIT C"/>
    <property type="match status" value="1"/>
</dbReference>
<dbReference type="SMART" id="SM00797">
    <property type="entry name" value="AHS2"/>
    <property type="match status" value="1"/>
</dbReference>
<feature type="domain" description="Carboxyltransferase" evidence="5">
    <location>
        <begin position="18"/>
        <end position="360"/>
    </location>
</feature>
<dbReference type="Proteomes" id="UP000194761">
    <property type="component" value="Unassembled WGS sequence"/>
</dbReference>
<evidence type="ECO:0000313" key="6">
    <source>
        <dbReference type="EMBL" id="OUC98868.1"/>
    </source>
</evidence>
<proteinExistence type="predicted"/>
<dbReference type="GO" id="GO:0016787">
    <property type="term" value="F:hydrolase activity"/>
    <property type="evidence" value="ECO:0007669"/>
    <property type="project" value="UniProtKB-KW"/>
</dbReference>
<protein>
    <submittedName>
        <fullName evidence="6">Allophanate hydrolase</fullName>
    </submittedName>
</protein>
<evidence type="ECO:0000256" key="1">
    <source>
        <dbReference type="ARBA" id="ARBA00022741"/>
    </source>
</evidence>
<keyword evidence="1" id="KW-0547">Nucleotide-binding</keyword>
<keyword evidence="7" id="KW-1185">Reference proteome</keyword>
<evidence type="ECO:0000259" key="5">
    <source>
        <dbReference type="SMART" id="SM00797"/>
    </source>
</evidence>
<organism evidence="6 7">
    <name type="scientific">Streptosporangium minutum</name>
    <dbReference type="NCBI Taxonomy" id="569862"/>
    <lineage>
        <taxon>Bacteria</taxon>
        <taxon>Bacillati</taxon>
        <taxon>Actinomycetota</taxon>
        <taxon>Actinomycetes</taxon>
        <taxon>Streptosporangiales</taxon>
        <taxon>Streptosporangiaceae</taxon>
        <taxon>Streptosporangium</taxon>
    </lineage>
</organism>
<evidence type="ECO:0000256" key="4">
    <source>
        <dbReference type="SAM" id="MobiDB-lite"/>
    </source>
</evidence>
<keyword evidence="3" id="KW-0067">ATP-binding</keyword>
<accession>A0A243RUQ2</accession>
<feature type="region of interest" description="Disordered" evidence="4">
    <location>
        <begin position="105"/>
        <end position="149"/>
    </location>
</feature>
<dbReference type="PANTHER" id="PTHR43309">
    <property type="entry name" value="5-OXOPROLINASE SUBUNIT C"/>
    <property type="match status" value="1"/>
</dbReference>
<dbReference type="EMBL" id="NGFP01000015">
    <property type="protein sequence ID" value="OUC98868.1"/>
    <property type="molecule type" value="Genomic_DNA"/>
</dbReference>
<dbReference type="AlphaFoldDB" id="A0A243RUQ2"/>
<dbReference type="Pfam" id="PF02626">
    <property type="entry name" value="CT_A_B"/>
    <property type="match status" value="2"/>
</dbReference>
<dbReference type="InterPro" id="IPR052708">
    <property type="entry name" value="PxpC"/>
</dbReference>
<gene>
    <name evidence="6" type="ORF">CA984_05590</name>
</gene>
<sequence length="360" mass="36089">MPGPYATVQDLGRPGYGHLGVPRSGAADAPSLRLANRLVGNPEGAAGIELTFGGACLRFTSGAWAAVTGAPCPVELRTAGPPATGLPATGLPDTGLPDTGLRTGELPGTGLPSTELRTGELPSTGFRTGELPSTGLPGGAGREGLPPGGPGPRTRAVGPYAPVWVPAGGELRVGTPPVGLRTYVAVRGGLDTPLVMGSRSTDSLSGLGPPPLRPGTVLPVGPTGALSAINVDAAPPTAAPPEVLRILPGPRDDWFVPGALAALCAGPYRVSQDSNRVGVRLEGARLERVHDGELPSEGMVAGALQVPPDGLPIVFLADHPPTGGYPVIAVLVSADLAGAAQLRPGDRVRFRLGRGPGASL</sequence>
<dbReference type="SUPFAM" id="SSF50891">
    <property type="entry name" value="Cyclophilin-like"/>
    <property type="match status" value="1"/>
</dbReference>
<reference evidence="6 7" key="1">
    <citation type="submission" date="2017-05" db="EMBL/GenBank/DDBJ databases">
        <title>Biotechnological potential of actinobacteria isolated from South African environments.</title>
        <authorList>
            <person name="Le Roes-Hill M."/>
            <person name="Prins A."/>
            <person name="Durrell K.A."/>
        </authorList>
    </citation>
    <scope>NUCLEOTIDE SEQUENCE [LARGE SCALE GENOMIC DNA]</scope>
    <source>
        <strain evidence="6">M26</strain>
    </source>
</reference>
<evidence type="ECO:0000256" key="3">
    <source>
        <dbReference type="ARBA" id="ARBA00022840"/>
    </source>
</evidence>